<feature type="compositionally biased region" description="Polar residues" evidence="1">
    <location>
        <begin position="17"/>
        <end position="30"/>
    </location>
</feature>
<keyword evidence="3" id="KW-1185">Reference proteome</keyword>
<feature type="region of interest" description="Disordered" evidence="1">
    <location>
        <begin position="1"/>
        <end position="44"/>
    </location>
</feature>
<reference evidence="2 3" key="1">
    <citation type="journal article" date="2018" name="PLoS Genet.">
        <title>Repeat elements organise 3D genome structure and mediate transcription in the filamentous fungus Epichloe festucae.</title>
        <authorList>
            <person name="Winter D.J."/>
            <person name="Ganley A.R.D."/>
            <person name="Young C.A."/>
            <person name="Liachko I."/>
            <person name="Schardl C.L."/>
            <person name="Dupont P.Y."/>
            <person name="Berry D."/>
            <person name="Ram A."/>
            <person name="Scott B."/>
            <person name="Cox M.P."/>
        </authorList>
    </citation>
    <scope>NUCLEOTIDE SEQUENCE [LARGE SCALE GENOMIC DNA]</scope>
    <source>
        <strain evidence="2 3">Fl1</strain>
    </source>
</reference>
<dbReference type="PANTHER" id="PTHR39697:SF1">
    <property type="entry name" value="RICIN B LECTIN DOMAIN-CONTAINING PROTEIN"/>
    <property type="match status" value="1"/>
</dbReference>
<sequence length="181" mass="19956">MKQQSDQGVTDGASPVTGDSMQTPSTSVTTMVPRGPNLINDADPQDGERFIVVERSTGKALAVVNGKLELQACDGTGTFGSQWHWHWDCSLKNGWLGFRNRVTGRYLGYESNKRNPTGEISNEAIEHGAFERLHASRSSDGSHILYAPYHDELRRIKSGVTGEFFLGKIGGIEWEFIKVAE</sequence>
<evidence type="ECO:0000313" key="3">
    <source>
        <dbReference type="Proteomes" id="UP000594364"/>
    </source>
</evidence>
<gene>
    <name evidence="2" type="ORF">C2857_004677</name>
</gene>
<organism evidence="2 3">
    <name type="scientific">Epichloe festucae (strain Fl1)</name>
    <dbReference type="NCBI Taxonomy" id="877507"/>
    <lineage>
        <taxon>Eukaryota</taxon>
        <taxon>Fungi</taxon>
        <taxon>Dikarya</taxon>
        <taxon>Ascomycota</taxon>
        <taxon>Pezizomycotina</taxon>
        <taxon>Sordariomycetes</taxon>
        <taxon>Hypocreomycetidae</taxon>
        <taxon>Hypocreales</taxon>
        <taxon>Clavicipitaceae</taxon>
        <taxon>Epichloe</taxon>
    </lineage>
</organism>
<dbReference type="PANTHER" id="PTHR39697">
    <property type="entry name" value="RICIN B LECTIN DOMAIN-CONTAINING PROTEIN-RELATED"/>
    <property type="match status" value="1"/>
</dbReference>
<evidence type="ECO:0000313" key="2">
    <source>
        <dbReference type="EMBL" id="QPH06298.1"/>
    </source>
</evidence>
<evidence type="ECO:0000256" key="1">
    <source>
        <dbReference type="SAM" id="MobiDB-lite"/>
    </source>
</evidence>
<dbReference type="Proteomes" id="UP000594364">
    <property type="component" value="Chromosome 4"/>
</dbReference>
<protein>
    <submittedName>
        <fullName evidence="2">Uncharacterized protein</fullName>
    </submittedName>
</protein>
<accession>A0A7S9KV50</accession>
<dbReference type="EMBL" id="CP031388">
    <property type="protein sequence ID" value="QPH06298.1"/>
    <property type="molecule type" value="Genomic_DNA"/>
</dbReference>
<proteinExistence type="predicted"/>
<name>A0A7S9KV50_EPIFF</name>
<dbReference type="AlphaFoldDB" id="A0A7S9KV50"/>
<dbReference type="OrthoDB" id="4959567at2759"/>